<dbReference type="InterPro" id="IPR050090">
    <property type="entry name" value="Tyrosine_recombinase_XerCD"/>
</dbReference>
<dbReference type="PROSITE" id="PS51898">
    <property type="entry name" value="TYR_RECOMBINASE"/>
    <property type="match status" value="1"/>
</dbReference>
<dbReference type="InterPro" id="IPR002104">
    <property type="entry name" value="Integrase_catalytic"/>
</dbReference>
<dbReference type="InterPro" id="IPR013762">
    <property type="entry name" value="Integrase-like_cat_sf"/>
</dbReference>
<name>A0A7Y9J3S8_9PSEU</name>
<dbReference type="SUPFAM" id="SSF56349">
    <property type="entry name" value="DNA breaking-rejoining enzymes"/>
    <property type="match status" value="1"/>
</dbReference>
<dbReference type="CDD" id="cd01189">
    <property type="entry name" value="INT_ICEBs1_C_like"/>
    <property type="match status" value="1"/>
</dbReference>
<evidence type="ECO:0000313" key="8">
    <source>
        <dbReference type="Proteomes" id="UP000535890"/>
    </source>
</evidence>
<keyword evidence="2 4" id="KW-0238">DNA-binding</keyword>
<dbReference type="Pfam" id="PF14659">
    <property type="entry name" value="Phage_int_SAM_3"/>
    <property type="match status" value="1"/>
</dbReference>
<dbReference type="PROSITE" id="PS51900">
    <property type="entry name" value="CB"/>
    <property type="match status" value="1"/>
</dbReference>
<dbReference type="InterPro" id="IPR004107">
    <property type="entry name" value="Integrase_SAM-like_N"/>
</dbReference>
<accession>A0A7Y9J3S8</accession>
<dbReference type="GO" id="GO:0006310">
    <property type="term" value="P:DNA recombination"/>
    <property type="evidence" value="ECO:0007669"/>
    <property type="project" value="UniProtKB-KW"/>
</dbReference>
<protein>
    <submittedName>
        <fullName evidence="7">Integrase</fullName>
    </submittedName>
</protein>
<dbReference type="InterPro" id="IPR010998">
    <property type="entry name" value="Integrase_recombinase_N"/>
</dbReference>
<dbReference type="AlphaFoldDB" id="A0A7Y9J3S8"/>
<feature type="domain" description="Tyr recombinase" evidence="5">
    <location>
        <begin position="200"/>
        <end position="397"/>
    </location>
</feature>
<dbReference type="Pfam" id="PF00589">
    <property type="entry name" value="Phage_integrase"/>
    <property type="match status" value="1"/>
</dbReference>
<keyword evidence="1" id="KW-0229">DNA integration</keyword>
<dbReference type="GO" id="GO:0015074">
    <property type="term" value="P:DNA integration"/>
    <property type="evidence" value="ECO:0007669"/>
    <property type="project" value="UniProtKB-KW"/>
</dbReference>
<gene>
    <name evidence="7" type="ORF">BJ983_000056</name>
</gene>
<dbReference type="PANTHER" id="PTHR30349:SF91">
    <property type="entry name" value="INTA PROTEIN"/>
    <property type="match status" value="1"/>
</dbReference>
<evidence type="ECO:0000259" key="5">
    <source>
        <dbReference type="PROSITE" id="PS51898"/>
    </source>
</evidence>
<keyword evidence="3" id="KW-0233">DNA recombination</keyword>
<dbReference type="Gene3D" id="1.10.443.10">
    <property type="entry name" value="Intergrase catalytic core"/>
    <property type="match status" value="1"/>
</dbReference>
<reference evidence="7 8" key="1">
    <citation type="submission" date="2020-07" db="EMBL/GenBank/DDBJ databases">
        <title>Sequencing the genomes of 1000 actinobacteria strains.</title>
        <authorList>
            <person name="Klenk H.-P."/>
        </authorList>
    </citation>
    <scope>NUCLEOTIDE SEQUENCE [LARGE SCALE GENOMIC DNA]</scope>
    <source>
        <strain evidence="7 8">DSM 45772</strain>
    </source>
</reference>
<dbReference type="InterPro" id="IPR011010">
    <property type="entry name" value="DNA_brk_join_enz"/>
</dbReference>
<dbReference type="EMBL" id="JACCBN010000001">
    <property type="protein sequence ID" value="NYD33954.1"/>
    <property type="molecule type" value="Genomic_DNA"/>
</dbReference>
<evidence type="ECO:0000256" key="1">
    <source>
        <dbReference type="ARBA" id="ARBA00022908"/>
    </source>
</evidence>
<evidence type="ECO:0000256" key="3">
    <source>
        <dbReference type="ARBA" id="ARBA00023172"/>
    </source>
</evidence>
<dbReference type="Proteomes" id="UP000535890">
    <property type="component" value="Unassembled WGS sequence"/>
</dbReference>
<dbReference type="GO" id="GO:0003677">
    <property type="term" value="F:DNA binding"/>
    <property type="evidence" value="ECO:0007669"/>
    <property type="project" value="UniProtKB-UniRule"/>
</dbReference>
<proteinExistence type="predicted"/>
<feature type="domain" description="Core-binding (CB)" evidence="6">
    <location>
        <begin position="70"/>
        <end position="179"/>
    </location>
</feature>
<evidence type="ECO:0000313" key="7">
    <source>
        <dbReference type="EMBL" id="NYD33954.1"/>
    </source>
</evidence>
<evidence type="ECO:0000256" key="4">
    <source>
        <dbReference type="PROSITE-ProRule" id="PRU01248"/>
    </source>
</evidence>
<dbReference type="Gene3D" id="1.10.150.130">
    <property type="match status" value="1"/>
</dbReference>
<organism evidence="7 8">
    <name type="scientific">Actinomycetospora corticicola</name>
    <dbReference type="NCBI Taxonomy" id="663602"/>
    <lineage>
        <taxon>Bacteria</taxon>
        <taxon>Bacillati</taxon>
        <taxon>Actinomycetota</taxon>
        <taxon>Actinomycetes</taxon>
        <taxon>Pseudonocardiales</taxon>
        <taxon>Pseudonocardiaceae</taxon>
        <taxon>Actinomycetospora</taxon>
    </lineage>
</organism>
<keyword evidence="8" id="KW-1185">Reference proteome</keyword>
<evidence type="ECO:0000259" key="6">
    <source>
        <dbReference type="PROSITE" id="PS51900"/>
    </source>
</evidence>
<dbReference type="PANTHER" id="PTHR30349">
    <property type="entry name" value="PHAGE INTEGRASE-RELATED"/>
    <property type="match status" value="1"/>
</dbReference>
<sequence length="408" mass="45377">MARGRKVNGEGTIFQRSSDGLWVGAAYVHTTSGEVKRRRVYGKTHEEARKKLVKLQADDQAGIPAPDRSYTVSEYLELWLDRVRVEKRATTHRGYESAVRLHIAPLIGGKRLDRLTGADVRQFLTRLRAKCLCCANGYDKHRAAKDQCCSAGRCCGRHPTVRQVQFVHAVLRNGLSNAERDELIMRNVAKLVVVPTPTYSVGKGLTVAQARALLDAAKNTRWHALYVTAATLGLRRGELLGLRWRDLDFEAATLDVVQTVQRVGGRLVVDATKTRASEATIPLPKVTRRALLAHRDRQAAERTEAGVLWQDHGLVFATKLGTPVEPRALNRDFSALRVRAGMPTVRLHDLRHTVVSLLLDLGTPPHVVQAIARHADLDVTMSIYAHTNLDAMRQALDAIDWQDEEGEA</sequence>
<dbReference type="RefSeq" id="WP_179791968.1">
    <property type="nucleotide sequence ID" value="NZ_BAABHP010000012.1"/>
</dbReference>
<evidence type="ECO:0000256" key="2">
    <source>
        <dbReference type="ARBA" id="ARBA00023125"/>
    </source>
</evidence>
<comment type="caution">
    <text evidence="7">The sequence shown here is derived from an EMBL/GenBank/DDBJ whole genome shotgun (WGS) entry which is preliminary data.</text>
</comment>
<dbReference type="InterPro" id="IPR044068">
    <property type="entry name" value="CB"/>
</dbReference>